<dbReference type="PROSITE" id="PS51379">
    <property type="entry name" value="4FE4S_FER_2"/>
    <property type="match status" value="3"/>
</dbReference>
<keyword evidence="5 6" id="KW-0411">Iron-sulfur</keyword>
<feature type="binding site" evidence="6">
    <location>
        <position position="41"/>
    </location>
    <ligand>
        <name>[4Fe-4S] cluster</name>
        <dbReference type="ChEBI" id="CHEBI:49883"/>
        <label>1</label>
    </ligand>
</feature>
<feature type="binding site" evidence="6">
    <location>
        <position position="35"/>
    </location>
    <ligand>
        <name>[4Fe-4S] cluster</name>
        <dbReference type="ChEBI" id="CHEBI:49883"/>
        <label>1</label>
    </ligand>
</feature>
<dbReference type="PANTHER" id="PTHR43687:SF4">
    <property type="entry name" value="BLR5484 PROTEIN"/>
    <property type="match status" value="1"/>
</dbReference>
<name>A0A6G6IUL1_PSENT</name>
<protein>
    <recommendedName>
        <fullName evidence="6">Ferredoxin-type protein NapF</fullName>
    </recommendedName>
</protein>
<dbReference type="GO" id="GO:0046872">
    <property type="term" value="F:metal ion binding"/>
    <property type="evidence" value="ECO:0007669"/>
    <property type="project" value="UniProtKB-KW"/>
</dbReference>
<dbReference type="Pfam" id="PF12838">
    <property type="entry name" value="Fer4_7"/>
    <property type="match status" value="1"/>
</dbReference>
<evidence type="ECO:0000256" key="2">
    <source>
        <dbReference type="ARBA" id="ARBA00022723"/>
    </source>
</evidence>
<evidence type="ECO:0000256" key="4">
    <source>
        <dbReference type="ARBA" id="ARBA00023004"/>
    </source>
</evidence>
<dbReference type="EMBL" id="CP049140">
    <property type="protein sequence ID" value="QIE86692.1"/>
    <property type="molecule type" value="Genomic_DNA"/>
</dbReference>
<comment type="subcellular location">
    <subcellularLocation>
        <location evidence="6">Cytoplasm</location>
    </subcellularLocation>
</comment>
<keyword evidence="1 6" id="KW-0004">4Fe-4S</keyword>
<dbReference type="GO" id="GO:0051539">
    <property type="term" value="F:4 iron, 4 sulfur cluster binding"/>
    <property type="evidence" value="ECO:0007669"/>
    <property type="project" value="UniProtKB-UniRule"/>
</dbReference>
<dbReference type="InterPro" id="IPR017896">
    <property type="entry name" value="4Fe4S_Fe-S-bd"/>
</dbReference>
<feature type="domain" description="4Fe-4S ferredoxin-type" evidence="7">
    <location>
        <begin position="56"/>
        <end position="87"/>
    </location>
</feature>
<dbReference type="Proteomes" id="UP000501063">
    <property type="component" value="Chromosome"/>
</dbReference>
<dbReference type="Gene3D" id="3.30.70.20">
    <property type="match status" value="2"/>
</dbReference>
<organism evidence="8 9">
    <name type="scientific">Pseudomonas nitroreducens</name>
    <dbReference type="NCBI Taxonomy" id="46680"/>
    <lineage>
        <taxon>Bacteria</taxon>
        <taxon>Pseudomonadati</taxon>
        <taxon>Pseudomonadota</taxon>
        <taxon>Gammaproteobacteria</taxon>
        <taxon>Pseudomonadales</taxon>
        <taxon>Pseudomonadaceae</taxon>
        <taxon>Pseudomonas</taxon>
    </lineage>
</organism>
<dbReference type="CDD" id="cd10564">
    <property type="entry name" value="NapF_like"/>
    <property type="match status" value="1"/>
</dbReference>
<accession>A0A6G6IUL1</accession>
<feature type="binding site" evidence="6">
    <location>
        <position position="73"/>
    </location>
    <ligand>
        <name>[4Fe-4S] cluster</name>
        <dbReference type="ChEBI" id="CHEBI:49883"/>
        <label>2</label>
    </ligand>
</feature>
<evidence type="ECO:0000256" key="6">
    <source>
        <dbReference type="HAMAP-Rule" id="MF_02201"/>
    </source>
</evidence>
<feature type="binding site" evidence="6">
    <location>
        <position position="144"/>
    </location>
    <ligand>
        <name>[4Fe-4S] cluster</name>
        <dbReference type="ChEBI" id="CHEBI:49883"/>
        <label>3</label>
    </ligand>
</feature>
<evidence type="ECO:0000313" key="9">
    <source>
        <dbReference type="Proteomes" id="UP000501063"/>
    </source>
</evidence>
<keyword evidence="3 6" id="KW-0677">Repeat</keyword>
<dbReference type="NCBIfam" id="TIGR00402">
    <property type="entry name" value="napF"/>
    <property type="match status" value="1"/>
</dbReference>
<gene>
    <name evidence="6 8" type="primary">napF</name>
    <name evidence="8" type="ORF">G5B91_10550</name>
</gene>
<dbReference type="RefSeq" id="WP_024763133.1">
    <property type="nucleotide sequence ID" value="NZ_CP049140.1"/>
</dbReference>
<dbReference type="InterPro" id="IPR017900">
    <property type="entry name" value="4Fe4S_Fe_S_CS"/>
</dbReference>
<sequence length="162" mass="17307">MLARRALLRRLGGAPEVRRPPWTATATASEFLEGCTRCNACIDACPEQVLRIGDGGYPQLDFTNAGCSLCGACARACEAGVFDLSREAFPWRAQIDDHCLARAGIHCRSCDDACEPRAIRFRPQLGGPSLPTLDPTLCTGCGACVSPCPGNAIHLNREAHHA</sequence>
<comment type="similarity">
    <text evidence="6">Belongs to the NapF family.</text>
</comment>
<evidence type="ECO:0000256" key="1">
    <source>
        <dbReference type="ARBA" id="ARBA00022485"/>
    </source>
</evidence>
<evidence type="ECO:0000256" key="5">
    <source>
        <dbReference type="ARBA" id="ARBA00023014"/>
    </source>
</evidence>
<dbReference type="Pfam" id="PF00037">
    <property type="entry name" value="Fer4"/>
    <property type="match status" value="1"/>
</dbReference>
<evidence type="ECO:0000259" key="7">
    <source>
        <dbReference type="PROSITE" id="PS51379"/>
    </source>
</evidence>
<dbReference type="HAMAP" id="MF_02201">
    <property type="entry name" value="NapF"/>
    <property type="match status" value="1"/>
</dbReference>
<feature type="domain" description="4Fe-4S ferredoxin-type" evidence="7">
    <location>
        <begin position="26"/>
        <end position="55"/>
    </location>
</feature>
<dbReference type="AlphaFoldDB" id="A0A6G6IUL1"/>
<reference evidence="8 9" key="1">
    <citation type="submission" date="2020-02" db="EMBL/GenBank/DDBJ databases">
        <title>Integrative conjugative elements (ICEs) and plasmids drive adaptation of Pseudomonas nitroreducens strain HBP1 to wastewater environment.</title>
        <authorList>
            <person name="Sentchilo V."/>
            <person name="Carraro N."/>
            <person name="Bertelli C."/>
            <person name="van der Meer J.R."/>
        </authorList>
    </citation>
    <scope>NUCLEOTIDE SEQUENCE [LARGE SCALE GENOMIC DNA]</scope>
    <source>
        <strain evidence="8 9">HBP1</strain>
    </source>
</reference>
<dbReference type="GO" id="GO:0005737">
    <property type="term" value="C:cytoplasm"/>
    <property type="evidence" value="ECO:0007669"/>
    <property type="project" value="UniProtKB-SubCell"/>
</dbReference>
<dbReference type="SUPFAM" id="SSF54862">
    <property type="entry name" value="4Fe-4S ferredoxins"/>
    <property type="match status" value="1"/>
</dbReference>
<feature type="binding site" evidence="6">
    <location>
        <position position="141"/>
    </location>
    <ligand>
        <name>[4Fe-4S] cluster</name>
        <dbReference type="ChEBI" id="CHEBI:49883"/>
        <label>3</label>
    </ligand>
</feature>
<proteinExistence type="inferred from homology"/>
<feature type="binding site" evidence="6">
    <location>
        <position position="38"/>
    </location>
    <ligand>
        <name>[4Fe-4S] cluster</name>
        <dbReference type="ChEBI" id="CHEBI:49883"/>
        <label>1</label>
    </ligand>
</feature>
<feature type="binding site" evidence="6">
    <location>
        <position position="67"/>
    </location>
    <ligand>
        <name>[4Fe-4S] cluster</name>
        <dbReference type="ChEBI" id="CHEBI:49883"/>
        <label>2</label>
    </ligand>
</feature>
<feature type="binding site" evidence="6">
    <location>
        <position position="138"/>
    </location>
    <ligand>
        <name>[4Fe-4S] cluster</name>
        <dbReference type="ChEBI" id="CHEBI:49883"/>
        <label>3</label>
    </ligand>
</feature>
<evidence type="ECO:0000256" key="3">
    <source>
        <dbReference type="ARBA" id="ARBA00022737"/>
    </source>
</evidence>
<dbReference type="KEGG" id="pnt:G5B91_10550"/>
<comment type="function">
    <text evidence="6">Could be involved in the maturation of NapA, the catalytic subunit of the periplasmic nitrate reductase, before its export into the periplasm.</text>
</comment>
<comment type="cofactor">
    <cofactor evidence="6">
        <name>[4Fe-4S] cluster</name>
        <dbReference type="ChEBI" id="CHEBI:49883"/>
    </cofactor>
</comment>
<feature type="binding site" evidence="6">
    <location>
        <position position="70"/>
    </location>
    <ligand>
        <name>[4Fe-4S] cluster</name>
        <dbReference type="ChEBI" id="CHEBI:49883"/>
        <label>2</label>
    </ligand>
</feature>
<dbReference type="InterPro" id="IPR050572">
    <property type="entry name" value="Fe-S_Ferredoxin"/>
</dbReference>
<dbReference type="PROSITE" id="PS00198">
    <property type="entry name" value="4FE4S_FER_1"/>
    <property type="match status" value="2"/>
</dbReference>
<comment type="subunit">
    <text evidence="6">Interacts with the cytoplasmic NapA precursor.</text>
</comment>
<dbReference type="InterPro" id="IPR004496">
    <property type="entry name" value="NapF"/>
</dbReference>
<feature type="binding site" evidence="6">
    <location>
        <position position="148"/>
    </location>
    <ligand>
        <name>[4Fe-4S] cluster</name>
        <dbReference type="ChEBI" id="CHEBI:49883"/>
        <label>3</label>
    </ligand>
</feature>
<feature type="binding site" evidence="6">
    <location>
        <position position="77"/>
    </location>
    <ligand>
        <name>[4Fe-4S] cluster</name>
        <dbReference type="ChEBI" id="CHEBI:49883"/>
        <label>2</label>
    </ligand>
</feature>
<evidence type="ECO:0000313" key="8">
    <source>
        <dbReference type="EMBL" id="QIE86692.1"/>
    </source>
</evidence>
<dbReference type="PANTHER" id="PTHR43687">
    <property type="entry name" value="ADENYLYLSULFATE REDUCTASE, BETA SUBUNIT"/>
    <property type="match status" value="1"/>
</dbReference>
<feature type="binding site" evidence="6">
    <location>
        <position position="45"/>
    </location>
    <ligand>
        <name>[4Fe-4S] cluster</name>
        <dbReference type="ChEBI" id="CHEBI:49883"/>
        <label>1</label>
    </ligand>
</feature>
<feature type="domain" description="4Fe-4S ferredoxin-type" evidence="7">
    <location>
        <begin position="129"/>
        <end position="158"/>
    </location>
</feature>
<keyword evidence="4 6" id="KW-0408">Iron</keyword>
<keyword evidence="2 6" id="KW-0479">Metal-binding</keyword>
<keyword evidence="6" id="KW-0963">Cytoplasm</keyword>